<dbReference type="PATRIC" id="fig|1618605.3.peg.629"/>
<feature type="region of interest" description="Disordered" evidence="1">
    <location>
        <begin position="1656"/>
        <end position="1745"/>
    </location>
</feature>
<protein>
    <submittedName>
        <fullName evidence="2">FG-GAP repeat protein</fullName>
    </submittedName>
</protein>
<evidence type="ECO:0000313" key="2">
    <source>
        <dbReference type="EMBL" id="KKW35212.1"/>
    </source>
</evidence>
<comment type="caution">
    <text evidence="2">The sequence shown here is derived from an EMBL/GenBank/DDBJ whole genome shotgun (WGS) entry which is preliminary data.</text>
</comment>
<accession>A0A0G2A2Z4</accession>
<evidence type="ECO:0000313" key="3">
    <source>
        <dbReference type="Proteomes" id="UP000034740"/>
    </source>
</evidence>
<dbReference type="InterPro" id="IPR011043">
    <property type="entry name" value="Gal_Oxase/kelch_b-propeller"/>
</dbReference>
<proteinExistence type="predicted"/>
<name>A0A0G2A2Z4_9BACT</name>
<evidence type="ECO:0000256" key="1">
    <source>
        <dbReference type="SAM" id="MobiDB-lite"/>
    </source>
</evidence>
<gene>
    <name evidence="2" type="ORF">UY83_C0014G0002</name>
</gene>
<organism evidence="2 3">
    <name type="scientific">Candidatus Adlerbacteria bacterium GW2011_GWA1_54_10</name>
    <dbReference type="NCBI Taxonomy" id="1618605"/>
    <lineage>
        <taxon>Bacteria</taxon>
        <taxon>Candidatus Adleribacteriota</taxon>
    </lineage>
</organism>
<sequence length="1745" mass="181270">MKKGFFAVLFLTFAAVMLWAPPFTTFGYNLFDLAKDNLATAAASVRGFVHQSVVARLVQSSVVGLPVKAEARQIKYELSEPPGTDWLAQLKSQFADILYLALPAANLGTSENGGVNLGSSQDPEVLRRPNIDGDSSGAVPQPPLLANLSDQLIQTAEAQTQTITRTVAPLQIQIQVIQAAVAPGSVQATLDSLQSQITALNATIAQNNSSLFQTIAYSQPPPPSALSITDADIPDTITVSKYLLLTGGTLSGDLAVPNLAATSTASGFGTSTPYATLSVEIPASSKVPAFVVSDSGTSTPVLAAFPSGNVGIATNSPSFSLAVGGSGYFSDNLTITGNVDIQGTCVGCGTPGGLDGHVQFNDATNGVFAGNSGLLYSSTNLTIGGDLAVNGSDLNIGNGISATSTLSGEYGKLGLGTTSPWGLFSVESTAQAGSNTPIFVVGDSGTSSPFIYVSGANGSVGIGTSSPWGLTSIEYGPNVDEDVPVFVISDAGTTSPQFIIDYQGKVGIGVERPQFSFQIGALATSSNVADSYAINPVLGFSSTSTYQGYWYQMGGNSIKSSWGSYARVDSMASYNGELYAGIEHSSDADAEVWKYNGTVWAQIGGDTLNSSWTDTLSRDNAYLTTYNGKLYVGLSGTADGDGEVWEYNGVTWVKIGGDAVNSSWADTTFKGVQSLVVYNGKLYAGLTSLGFTAGNAEVWEYNGSTWTRVGGDAVNSSWADATYESITSMTAYNGKLYASVGISAGEGEIWEYNGTAWTQIGGDNLNSSWTTAKGAQSMTVYNGKLYAGLGVLSFVSAGDAEVWEYNGATWKKVGGDAINSSWADATYELAFSMSAYNGKLYVGLGGNRSDIEVWEYNGSAWTRVGGSDNYYPNWVTGGGSGEIDSLFVYNGKLYAGIGAGGGYAQVWQYDTGIVTLSKNGSYGATIGNILSVGRNNYVGINNSEPQAALDVVGDLRVGGSTIIATSSFVGFGTSSPWGLVSVEHQYFETGKNTDDNMPIFVVGDYGTSAPSFMIRNSDGYVGVATDSPGATFAVTGDAIFSGLTALNNVDIQGTCTGCGQNPSGSDTQIQFNNADSFGGNSGLTYTSTNLTVGGDLHVNGSDINIGNGISATSTFHGEYGKLGVGTTSPFGQFSIEASTLVGSGTPIFVIGDQGTTTPLVYVSGVSGYTGFGTSSPWGRVSVEIIDTGDEKLPSFVVADNGTSTPALAVYSSGVVTIENLQTGALAFETNAGQVSWMDMPVTSAASAGTAEGYSAQIDTNTLLSVAAESDAAGSIRRLSVGVATTTPYGGLAVDHFDQFGLSGNSKSDLPSFVVQDQGSSTPSIYVRNYNGFVGFGTSSPYGQVSIEMSNFQPDNEGIPAFVIGSRGTTTPVFTVGVNATSTVGIGTSSPSAAFGVVGNAIFGGNVSLKLNEFGGSSAVCHTGANTDYDMVTLTDCTTGAAADYAEHYPMADASIDYGDIVAASNDTTVTSPIYGEPGRTITKLVKSSQPYQSTAIGIVSNNYSDFTSTGYNIKPEDNPKPVALSGRVPVKVNLENGPIKIGDPITSSSEPGIGMKATKSGRIVGYALEDFNSLTEQNKGQVLVIVEQPPSLLAQLVDSVIEKVKEWFASALVAIKDLVVDKFQIGTSDKPTGVTIYDLETKKPYCLAMRGGQPEYVPGQCTDGNPSQPSSLPDPSSPSEPPQPSDTEAPVITLNGLNPTQIEKGSVYSDMGATVTDNKDQNLGYKVRPKPRLQGHRQFNDIASR</sequence>
<dbReference type="Proteomes" id="UP000034740">
    <property type="component" value="Unassembled WGS sequence"/>
</dbReference>
<reference evidence="2 3" key="1">
    <citation type="journal article" date="2015" name="Nature">
        <title>rRNA introns, odd ribosomes, and small enigmatic genomes across a large radiation of phyla.</title>
        <authorList>
            <person name="Brown C.T."/>
            <person name="Hug L.A."/>
            <person name="Thomas B.C."/>
            <person name="Sharon I."/>
            <person name="Castelle C.J."/>
            <person name="Singh A."/>
            <person name="Wilkins M.J."/>
            <person name="Williams K.H."/>
            <person name="Banfield J.F."/>
        </authorList>
    </citation>
    <scope>NUCLEOTIDE SEQUENCE [LARGE SCALE GENOMIC DNA]</scope>
</reference>
<dbReference type="SUPFAM" id="SSF50965">
    <property type="entry name" value="Galactose oxidase, central domain"/>
    <property type="match status" value="1"/>
</dbReference>
<dbReference type="EMBL" id="LCRO01000014">
    <property type="protein sequence ID" value="KKW35212.1"/>
    <property type="molecule type" value="Genomic_DNA"/>
</dbReference>
<feature type="compositionally biased region" description="Pro residues" evidence="1">
    <location>
        <begin position="1675"/>
        <end position="1684"/>
    </location>
</feature>